<sequence>MMLALIVDLASESLLDKAPSSKVVRFAPEIMSTKSPSCASRCRKMAPCSDVCHPIVFHRSNLGLKDSMETPVDAVPKLASPLLLLLEVPTERLLLNPFPFLTTFPSAILMLQLRMQLLQ</sequence>
<comment type="caution">
    <text evidence="1">The sequence shown here is derived from an EMBL/GenBank/DDBJ whole genome shotgun (WGS) entry which is preliminary data.</text>
</comment>
<reference evidence="1" key="1">
    <citation type="submission" date="2023-05" db="EMBL/GenBank/DDBJ databases">
        <title>Nepenthes gracilis genome sequencing.</title>
        <authorList>
            <person name="Fukushima K."/>
        </authorList>
    </citation>
    <scope>NUCLEOTIDE SEQUENCE</scope>
    <source>
        <strain evidence="1">SING2019-196</strain>
    </source>
</reference>
<dbReference type="Proteomes" id="UP001279734">
    <property type="component" value="Unassembled WGS sequence"/>
</dbReference>
<evidence type="ECO:0000313" key="1">
    <source>
        <dbReference type="EMBL" id="GMH14609.1"/>
    </source>
</evidence>
<protein>
    <submittedName>
        <fullName evidence="1">Uncharacterized protein</fullName>
    </submittedName>
</protein>
<gene>
    <name evidence="1" type="ORF">Nepgr_016450</name>
</gene>
<accession>A0AAD3XS38</accession>
<keyword evidence="2" id="KW-1185">Reference proteome</keyword>
<dbReference type="AlphaFoldDB" id="A0AAD3XS38"/>
<proteinExistence type="predicted"/>
<evidence type="ECO:0000313" key="2">
    <source>
        <dbReference type="Proteomes" id="UP001279734"/>
    </source>
</evidence>
<organism evidence="1 2">
    <name type="scientific">Nepenthes gracilis</name>
    <name type="common">Slender pitcher plant</name>
    <dbReference type="NCBI Taxonomy" id="150966"/>
    <lineage>
        <taxon>Eukaryota</taxon>
        <taxon>Viridiplantae</taxon>
        <taxon>Streptophyta</taxon>
        <taxon>Embryophyta</taxon>
        <taxon>Tracheophyta</taxon>
        <taxon>Spermatophyta</taxon>
        <taxon>Magnoliopsida</taxon>
        <taxon>eudicotyledons</taxon>
        <taxon>Gunneridae</taxon>
        <taxon>Pentapetalae</taxon>
        <taxon>Caryophyllales</taxon>
        <taxon>Nepenthaceae</taxon>
        <taxon>Nepenthes</taxon>
    </lineage>
</organism>
<dbReference type="EMBL" id="BSYO01000014">
    <property type="protein sequence ID" value="GMH14609.1"/>
    <property type="molecule type" value="Genomic_DNA"/>
</dbReference>
<name>A0AAD3XS38_NEPGR</name>